<keyword evidence="6 11" id="KW-1133">Transmembrane helix</keyword>
<keyword evidence="14" id="KW-0969">Cilium</keyword>
<evidence type="ECO:0000256" key="6">
    <source>
        <dbReference type="ARBA" id="ARBA00022989"/>
    </source>
</evidence>
<dbReference type="PRINTS" id="PR01009">
    <property type="entry name" value="FLGMRINGFLIF"/>
</dbReference>
<keyword evidence="8 9" id="KW-0975">Bacterial flagellum</keyword>
<evidence type="ECO:0000256" key="4">
    <source>
        <dbReference type="ARBA" id="ARBA00022475"/>
    </source>
</evidence>
<evidence type="ECO:0000256" key="8">
    <source>
        <dbReference type="ARBA" id="ARBA00023143"/>
    </source>
</evidence>
<dbReference type="Pfam" id="PF01514">
    <property type="entry name" value="YscJ_FliF"/>
    <property type="match status" value="1"/>
</dbReference>
<keyword evidence="4" id="KW-1003">Cell membrane</keyword>
<dbReference type="Gene3D" id="3.30.300.30">
    <property type="match status" value="1"/>
</dbReference>
<feature type="region of interest" description="Disordered" evidence="10">
    <location>
        <begin position="483"/>
        <end position="514"/>
    </location>
</feature>
<comment type="similarity">
    <text evidence="3 9">Belongs to the FliF family.</text>
</comment>
<organism evidence="14 15">
    <name type="scientific">Salibacterium salarium</name>
    <dbReference type="NCBI Taxonomy" id="284579"/>
    <lineage>
        <taxon>Bacteria</taxon>
        <taxon>Bacillati</taxon>
        <taxon>Bacillota</taxon>
        <taxon>Bacilli</taxon>
        <taxon>Bacillales</taxon>
        <taxon>Bacillaceae</taxon>
    </lineage>
</organism>
<comment type="subcellular location">
    <subcellularLocation>
        <location evidence="1 9">Bacterial flagellum basal body</location>
    </subcellularLocation>
    <subcellularLocation>
        <location evidence="2">Cell membrane</location>
        <topology evidence="2">Multi-pass membrane protein</topology>
    </subcellularLocation>
</comment>
<evidence type="ECO:0000256" key="2">
    <source>
        <dbReference type="ARBA" id="ARBA00004651"/>
    </source>
</evidence>
<comment type="function">
    <text evidence="9">The M ring may be actively involved in energy transduction.</text>
</comment>
<dbReference type="GO" id="GO:0005886">
    <property type="term" value="C:plasma membrane"/>
    <property type="evidence" value="ECO:0007669"/>
    <property type="project" value="UniProtKB-SubCell"/>
</dbReference>
<gene>
    <name evidence="14" type="primary">fliF</name>
    <name evidence="14" type="ORF">D7Z54_14040</name>
</gene>
<dbReference type="InterPro" id="IPR013556">
    <property type="entry name" value="Flag_M-ring_C"/>
</dbReference>
<evidence type="ECO:0000259" key="12">
    <source>
        <dbReference type="Pfam" id="PF01514"/>
    </source>
</evidence>
<dbReference type="PANTHER" id="PTHR30046:SF0">
    <property type="entry name" value="FLAGELLAR M-RING PROTEIN"/>
    <property type="match status" value="1"/>
</dbReference>
<evidence type="ECO:0000256" key="5">
    <source>
        <dbReference type="ARBA" id="ARBA00022692"/>
    </source>
</evidence>
<dbReference type="InterPro" id="IPR045851">
    <property type="entry name" value="AMP-bd_C_sf"/>
</dbReference>
<evidence type="ECO:0000256" key="9">
    <source>
        <dbReference type="PIRNR" id="PIRNR004862"/>
    </source>
</evidence>
<dbReference type="AlphaFoldDB" id="A0A428N3H4"/>
<evidence type="ECO:0000256" key="3">
    <source>
        <dbReference type="ARBA" id="ARBA00007971"/>
    </source>
</evidence>
<sequence length="528" mass="59383">MKEKLLQFRDKTKEYWNKRTKGQKSLIVGFIVLFVLIIFFTFYFGSRTNYAPLYSELSPEETGQIKETLDSRGVPSELTNGGSTIRVPETQVNSLKVELAAEGLPDSGSIDYSFIEDQMGFGMTDSEFNTMERAAMQTELGKLIQNIDGVEAANVMITLPEESTWVAEEDEGASASVVIDTGGTSNMEQTQVRALYHLVSKSVPDLSVDNIVIMNEMFEHFDYENQNNSNSTMNAYEEQRNVQDDIEKDIQSQLQQMLGKMMGMDKVVVSVSSDIDFTQETREEAIVEPVDEENMEGIEVSAERIEEAYEGQVPEDGGVAGTGEEDVANYPAGAATGDGDYEREEERINYEVNRIHREIVESPYKIRDLGIQVMVEPPEPENEDSLDPQTLTDIEEILSTMVTTSIDETYLEDATEEDINDKITVSSQEFNGQIEVEEETDMGIPMWMYITAGGLLAAVIVLLFILMRRNSDEEEWVDETSAVAAAEVPDLPDDENSEQATRRKQLEKLAQENPEEFSKLLRTWLSDD</sequence>
<dbReference type="GO" id="GO:0071973">
    <property type="term" value="P:bacterial-type flagellum-dependent cell motility"/>
    <property type="evidence" value="ECO:0007669"/>
    <property type="project" value="InterPro"/>
</dbReference>
<keyword evidence="14" id="KW-0966">Cell projection</keyword>
<dbReference type="GO" id="GO:0003774">
    <property type="term" value="F:cytoskeletal motor activity"/>
    <property type="evidence" value="ECO:0007669"/>
    <property type="project" value="InterPro"/>
</dbReference>
<keyword evidence="7 11" id="KW-0472">Membrane</keyword>
<evidence type="ECO:0000313" key="14">
    <source>
        <dbReference type="EMBL" id="RSL32859.1"/>
    </source>
</evidence>
<reference evidence="14 15" key="1">
    <citation type="submission" date="2018-10" db="EMBL/GenBank/DDBJ databases">
        <title>Draft genome sequence of Bacillus salarius IM0101, isolated from a hypersaline soil in Inner Mongolia, China.</title>
        <authorList>
            <person name="Yamprayoonswat W."/>
            <person name="Boonvisut S."/>
            <person name="Jumpathong W."/>
            <person name="Sittihan S."/>
            <person name="Ruangsuj P."/>
            <person name="Wanthongcharoen S."/>
            <person name="Thongpramul N."/>
            <person name="Pimmason S."/>
            <person name="Yu B."/>
            <person name="Yasawong M."/>
        </authorList>
    </citation>
    <scope>NUCLEOTIDE SEQUENCE [LARGE SCALE GENOMIC DNA]</scope>
    <source>
        <strain evidence="14 15">IM0101</strain>
    </source>
</reference>
<name>A0A428N3H4_9BACI</name>
<evidence type="ECO:0000256" key="11">
    <source>
        <dbReference type="SAM" id="Phobius"/>
    </source>
</evidence>
<accession>A0A428N3H4</accession>
<dbReference type="GO" id="GO:0009431">
    <property type="term" value="C:bacterial-type flagellum basal body, MS ring"/>
    <property type="evidence" value="ECO:0007669"/>
    <property type="project" value="InterPro"/>
</dbReference>
<dbReference type="PIRSF" id="PIRSF004862">
    <property type="entry name" value="FliF"/>
    <property type="match status" value="1"/>
</dbReference>
<evidence type="ECO:0000256" key="7">
    <source>
        <dbReference type="ARBA" id="ARBA00023136"/>
    </source>
</evidence>
<proteinExistence type="inferred from homology"/>
<keyword evidence="15" id="KW-1185">Reference proteome</keyword>
<dbReference type="Pfam" id="PF08345">
    <property type="entry name" value="YscJ_FliF_C"/>
    <property type="match status" value="1"/>
</dbReference>
<feature type="domain" description="Flagellar M-ring C-terminal" evidence="13">
    <location>
        <begin position="258"/>
        <end position="404"/>
    </location>
</feature>
<dbReference type="RefSeq" id="WP_125556484.1">
    <property type="nucleotide sequence ID" value="NZ_RBVX01000012.1"/>
</dbReference>
<evidence type="ECO:0000256" key="1">
    <source>
        <dbReference type="ARBA" id="ARBA00004117"/>
    </source>
</evidence>
<keyword evidence="5 11" id="KW-0812">Transmembrane</keyword>
<evidence type="ECO:0000256" key="10">
    <source>
        <dbReference type="SAM" id="MobiDB-lite"/>
    </source>
</evidence>
<evidence type="ECO:0000313" key="15">
    <source>
        <dbReference type="Proteomes" id="UP000275076"/>
    </source>
</evidence>
<keyword evidence="14" id="KW-0282">Flagellum</keyword>
<dbReference type="NCBIfam" id="TIGR00206">
    <property type="entry name" value="fliF"/>
    <property type="match status" value="1"/>
</dbReference>
<dbReference type="OrthoDB" id="9807026at2"/>
<dbReference type="Proteomes" id="UP000275076">
    <property type="component" value="Unassembled WGS sequence"/>
</dbReference>
<dbReference type="EMBL" id="RBVX01000012">
    <property type="protein sequence ID" value="RSL32859.1"/>
    <property type="molecule type" value="Genomic_DNA"/>
</dbReference>
<dbReference type="PANTHER" id="PTHR30046">
    <property type="entry name" value="FLAGELLAR M-RING PROTEIN"/>
    <property type="match status" value="1"/>
</dbReference>
<feature type="compositionally biased region" description="Basic and acidic residues" evidence="10">
    <location>
        <begin position="500"/>
        <end position="510"/>
    </location>
</feature>
<protein>
    <recommendedName>
        <fullName evidence="9">Flagellar M-ring protein</fullName>
    </recommendedName>
</protein>
<comment type="caution">
    <text evidence="14">The sequence shown here is derived from an EMBL/GenBank/DDBJ whole genome shotgun (WGS) entry which is preliminary data.</text>
</comment>
<feature type="domain" description="Flagellar M-ring N-terminal" evidence="12">
    <location>
        <begin position="46"/>
        <end position="218"/>
    </location>
</feature>
<dbReference type="InterPro" id="IPR000067">
    <property type="entry name" value="FlgMring_FliF"/>
</dbReference>
<evidence type="ECO:0000259" key="13">
    <source>
        <dbReference type="Pfam" id="PF08345"/>
    </source>
</evidence>
<feature type="region of interest" description="Disordered" evidence="10">
    <location>
        <begin position="318"/>
        <end position="340"/>
    </location>
</feature>
<feature type="transmembrane region" description="Helical" evidence="11">
    <location>
        <begin position="446"/>
        <end position="466"/>
    </location>
</feature>
<dbReference type="InterPro" id="IPR006182">
    <property type="entry name" value="FliF_N_dom"/>
</dbReference>
<feature type="transmembrane region" description="Helical" evidence="11">
    <location>
        <begin position="26"/>
        <end position="45"/>
    </location>
</feature>
<dbReference type="InterPro" id="IPR043427">
    <property type="entry name" value="YscJ/FliF"/>
</dbReference>